<dbReference type="RefSeq" id="WP_068649912.1">
    <property type="nucleotide sequence ID" value="NZ_CP043611.1"/>
</dbReference>
<evidence type="ECO:0000313" key="2">
    <source>
        <dbReference type="EMBL" id="OAB45674.1"/>
    </source>
</evidence>
<dbReference type="Proteomes" id="UP000077355">
    <property type="component" value="Unassembled WGS sequence"/>
</dbReference>
<accession>A0A168NDE2</accession>
<evidence type="ECO:0000256" key="1">
    <source>
        <dbReference type="SAM" id="Phobius"/>
    </source>
</evidence>
<dbReference type="OrthoDB" id="9878622at2"/>
<organism evidence="2 3">
    <name type="scientific">Paenibacillus antarcticus</name>
    <dbReference type="NCBI Taxonomy" id="253703"/>
    <lineage>
        <taxon>Bacteria</taxon>
        <taxon>Bacillati</taxon>
        <taxon>Bacillota</taxon>
        <taxon>Bacilli</taxon>
        <taxon>Bacillales</taxon>
        <taxon>Paenibacillaceae</taxon>
        <taxon>Paenibacillus</taxon>
    </lineage>
</organism>
<proteinExistence type="predicted"/>
<gene>
    <name evidence="2" type="ORF">PBAT_12225</name>
</gene>
<dbReference type="EMBL" id="LVJI01000016">
    <property type="protein sequence ID" value="OAB45674.1"/>
    <property type="molecule type" value="Genomic_DNA"/>
</dbReference>
<feature type="transmembrane region" description="Helical" evidence="1">
    <location>
        <begin position="34"/>
        <end position="52"/>
    </location>
</feature>
<feature type="transmembrane region" description="Helical" evidence="1">
    <location>
        <begin position="59"/>
        <end position="78"/>
    </location>
</feature>
<feature type="transmembrane region" description="Helical" evidence="1">
    <location>
        <begin position="9"/>
        <end position="28"/>
    </location>
</feature>
<sequence length="80" mass="9463">MIKKYLTKYPLWFTIIWMLVVVTYITVILTNQNILIMIGGVLVLYTANGFRAWKSERNLAIVSFIFTVVFSYILYKFLML</sequence>
<comment type="caution">
    <text evidence="2">The sequence shown here is derived from an EMBL/GenBank/DDBJ whole genome shotgun (WGS) entry which is preliminary data.</text>
</comment>
<reference evidence="2 3" key="1">
    <citation type="submission" date="2016-03" db="EMBL/GenBank/DDBJ databases">
        <title>Draft genome sequence of Paenibacillus antarcticus CECT 5836.</title>
        <authorList>
            <person name="Shin S.-K."/>
            <person name="Yi H."/>
        </authorList>
    </citation>
    <scope>NUCLEOTIDE SEQUENCE [LARGE SCALE GENOMIC DNA]</scope>
    <source>
        <strain evidence="2 3">CECT 5836</strain>
    </source>
</reference>
<keyword evidence="1" id="KW-0472">Membrane</keyword>
<keyword evidence="3" id="KW-1185">Reference proteome</keyword>
<protein>
    <submittedName>
        <fullName evidence="2">Uncharacterized protein</fullName>
    </submittedName>
</protein>
<evidence type="ECO:0000313" key="3">
    <source>
        <dbReference type="Proteomes" id="UP000077355"/>
    </source>
</evidence>
<keyword evidence="1" id="KW-1133">Transmembrane helix</keyword>
<keyword evidence="1" id="KW-0812">Transmembrane</keyword>
<dbReference type="AlphaFoldDB" id="A0A168NDE2"/>
<name>A0A168NDE2_9BACL</name>